<sequence>MAALNVAFIRHAGPWRLVGDDGPSSDLLIAHTADLLEGRRFPEATQSLAYYRWSLVGHETPPGKGLRLWRRRRAVPVTIQLEMADAPGGFYHRGHPSGRNEAVDALAGSQGIIIFYDPLREYRTGDTFAYLHGALTELAERMLASAGLQDGMLPHHVAICVTKFDEFKVVTMADRLGLLTADSDESPGFPQVAPEDAEELFAQLCQVSASGDAKLMLPALKQFFRPERIKFFVSSSIGFYVDPRTGTFDRDDFQNLVPDTSEPWGDQAGRAPRIRGSLYPVNVMEPVTWLARHMSPGTRDHGK</sequence>
<comment type="caution">
    <text evidence="1">The sequence shown here is derived from an EMBL/GenBank/DDBJ whole genome shotgun (WGS) entry which is preliminary data.</text>
</comment>
<name>A0ABV9CAX9_9ACTN</name>
<evidence type="ECO:0000313" key="2">
    <source>
        <dbReference type="Proteomes" id="UP001596004"/>
    </source>
</evidence>
<reference evidence="2" key="1">
    <citation type="journal article" date="2019" name="Int. J. Syst. Evol. Microbiol.">
        <title>The Global Catalogue of Microorganisms (GCM) 10K type strain sequencing project: providing services to taxonomists for standard genome sequencing and annotation.</title>
        <authorList>
            <consortium name="The Broad Institute Genomics Platform"/>
            <consortium name="The Broad Institute Genome Sequencing Center for Infectious Disease"/>
            <person name="Wu L."/>
            <person name="Ma J."/>
        </authorList>
    </citation>
    <scope>NUCLEOTIDE SEQUENCE [LARGE SCALE GENOMIC DNA]</scope>
    <source>
        <strain evidence="2">CGMCC 4.7132</strain>
    </source>
</reference>
<protein>
    <submittedName>
        <fullName evidence="1">Uncharacterized protein</fullName>
    </submittedName>
</protein>
<gene>
    <name evidence="1" type="ORF">ACFO60_05850</name>
</gene>
<accession>A0ABV9CAX9</accession>
<keyword evidence="2" id="KW-1185">Reference proteome</keyword>
<dbReference type="Proteomes" id="UP001596004">
    <property type="component" value="Unassembled WGS sequence"/>
</dbReference>
<dbReference type="EMBL" id="JBHSFP010000002">
    <property type="protein sequence ID" value="MFC4530276.1"/>
    <property type="molecule type" value="Genomic_DNA"/>
</dbReference>
<proteinExistence type="predicted"/>
<dbReference type="RefSeq" id="WP_380837922.1">
    <property type="nucleotide sequence ID" value="NZ_JBHSFP010000002.1"/>
</dbReference>
<evidence type="ECO:0000313" key="1">
    <source>
        <dbReference type="EMBL" id="MFC4530276.1"/>
    </source>
</evidence>
<organism evidence="1 2">
    <name type="scientific">Sphaerisporangium dianthi</name>
    <dbReference type="NCBI Taxonomy" id="1436120"/>
    <lineage>
        <taxon>Bacteria</taxon>
        <taxon>Bacillati</taxon>
        <taxon>Actinomycetota</taxon>
        <taxon>Actinomycetes</taxon>
        <taxon>Streptosporangiales</taxon>
        <taxon>Streptosporangiaceae</taxon>
        <taxon>Sphaerisporangium</taxon>
    </lineage>
</organism>